<dbReference type="Proteomes" id="UP000436088">
    <property type="component" value="Unassembled WGS sequence"/>
</dbReference>
<keyword evidence="2" id="KW-1185">Reference proteome</keyword>
<dbReference type="EMBL" id="VEPZ02001399">
    <property type="protein sequence ID" value="KAE8675541.1"/>
    <property type="molecule type" value="Genomic_DNA"/>
</dbReference>
<dbReference type="AlphaFoldDB" id="A0A6A2XHG2"/>
<accession>A0A6A2XHG2</accession>
<proteinExistence type="predicted"/>
<gene>
    <name evidence="1" type="ORF">F3Y22_tig00111662pilonHSYRG00168</name>
</gene>
<dbReference type="PANTHER" id="PTHR11439:SF467">
    <property type="entry name" value="INTEGRASE CATALYTIC DOMAIN-CONTAINING PROTEIN"/>
    <property type="match status" value="1"/>
</dbReference>
<name>A0A6A2XHG2_HIBSY</name>
<evidence type="ECO:0000313" key="2">
    <source>
        <dbReference type="Proteomes" id="UP000436088"/>
    </source>
</evidence>
<sequence length="246" mass="28372">MDVKTAFLNRDLEEEVYMDQPQGFETTSERNLVVGNKFIILVLYVDDILFAFSDRGLLHDVKGYISSNFKMKDMGEASYMESCTPSPVHIHKGDNFSMSKCPKNDMEHKEMDNIHYASLIGSFMYAQTYTRLVISFVVDILGRYQSNPKMVHWRSAKKVLRYLQGTKDHMLTYRRTSNLEVVGYLDSDYARFSDTQKSTFRYVFLLADGAISWNSGKQPVIATSTMDAKFVEFFNAKFVAFFETTV</sequence>
<organism evidence="1 2">
    <name type="scientific">Hibiscus syriacus</name>
    <name type="common">Rose of Sharon</name>
    <dbReference type="NCBI Taxonomy" id="106335"/>
    <lineage>
        <taxon>Eukaryota</taxon>
        <taxon>Viridiplantae</taxon>
        <taxon>Streptophyta</taxon>
        <taxon>Embryophyta</taxon>
        <taxon>Tracheophyta</taxon>
        <taxon>Spermatophyta</taxon>
        <taxon>Magnoliopsida</taxon>
        <taxon>eudicotyledons</taxon>
        <taxon>Gunneridae</taxon>
        <taxon>Pentapetalae</taxon>
        <taxon>rosids</taxon>
        <taxon>malvids</taxon>
        <taxon>Malvales</taxon>
        <taxon>Malvaceae</taxon>
        <taxon>Malvoideae</taxon>
        <taxon>Hibiscus</taxon>
    </lineage>
</organism>
<protein>
    <submittedName>
        <fullName evidence="1">Protein DYAD-like</fullName>
    </submittedName>
</protein>
<dbReference type="PANTHER" id="PTHR11439">
    <property type="entry name" value="GAG-POL-RELATED RETROTRANSPOSON"/>
    <property type="match status" value="1"/>
</dbReference>
<comment type="caution">
    <text evidence="1">The sequence shown here is derived from an EMBL/GenBank/DDBJ whole genome shotgun (WGS) entry which is preliminary data.</text>
</comment>
<evidence type="ECO:0000313" key="1">
    <source>
        <dbReference type="EMBL" id="KAE8675541.1"/>
    </source>
</evidence>
<reference evidence="1" key="1">
    <citation type="submission" date="2019-09" db="EMBL/GenBank/DDBJ databases">
        <title>Draft genome information of white flower Hibiscus syriacus.</title>
        <authorList>
            <person name="Kim Y.-M."/>
        </authorList>
    </citation>
    <scope>NUCLEOTIDE SEQUENCE [LARGE SCALE GENOMIC DNA]</scope>
    <source>
        <strain evidence="1">YM2019G1</strain>
    </source>
</reference>